<dbReference type="Gene3D" id="3.40.50.720">
    <property type="entry name" value="NAD(P)-binding Rossmann-like Domain"/>
    <property type="match status" value="1"/>
</dbReference>
<evidence type="ECO:0000256" key="1">
    <source>
        <dbReference type="ARBA" id="ARBA00006484"/>
    </source>
</evidence>
<evidence type="ECO:0000256" key="3">
    <source>
        <dbReference type="RuleBase" id="RU000363"/>
    </source>
</evidence>
<protein>
    <submittedName>
        <fullName evidence="4">SDR family oxidoreductase</fullName>
    </submittedName>
</protein>
<comment type="caution">
    <text evidence="4">The sequence shown here is derived from an EMBL/GenBank/DDBJ whole genome shotgun (WGS) entry which is preliminary data.</text>
</comment>
<keyword evidence="5" id="KW-1185">Reference proteome</keyword>
<comment type="similarity">
    <text evidence="1 3">Belongs to the short-chain dehydrogenases/reductases (SDR) family.</text>
</comment>
<evidence type="ECO:0000313" key="5">
    <source>
        <dbReference type="Proteomes" id="UP000472676"/>
    </source>
</evidence>
<accession>A0A6M2BTU5</accession>
<dbReference type="Proteomes" id="UP000472676">
    <property type="component" value="Unassembled WGS sequence"/>
</dbReference>
<dbReference type="PRINTS" id="PR00080">
    <property type="entry name" value="SDRFAMILY"/>
</dbReference>
<evidence type="ECO:0000256" key="2">
    <source>
        <dbReference type="ARBA" id="ARBA00023002"/>
    </source>
</evidence>
<organism evidence="4 5">
    <name type="scientific">Solimonas terrae</name>
    <dbReference type="NCBI Taxonomy" id="1396819"/>
    <lineage>
        <taxon>Bacteria</taxon>
        <taxon>Pseudomonadati</taxon>
        <taxon>Pseudomonadota</taxon>
        <taxon>Gammaproteobacteria</taxon>
        <taxon>Nevskiales</taxon>
        <taxon>Nevskiaceae</taxon>
        <taxon>Solimonas</taxon>
    </lineage>
</organism>
<evidence type="ECO:0000313" key="4">
    <source>
        <dbReference type="EMBL" id="NGY05641.1"/>
    </source>
</evidence>
<dbReference type="Pfam" id="PF00106">
    <property type="entry name" value="adh_short"/>
    <property type="match status" value="1"/>
</dbReference>
<dbReference type="GO" id="GO:0016020">
    <property type="term" value="C:membrane"/>
    <property type="evidence" value="ECO:0007669"/>
    <property type="project" value="TreeGrafter"/>
</dbReference>
<dbReference type="SUPFAM" id="SSF51735">
    <property type="entry name" value="NAD(P)-binding Rossmann-fold domains"/>
    <property type="match status" value="1"/>
</dbReference>
<dbReference type="GO" id="GO:0016491">
    <property type="term" value="F:oxidoreductase activity"/>
    <property type="evidence" value="ECO:0007669"/>
    <property type="project" value="UniProtKB-KW"/>
</dbReference>
<dbReference type="AlphaFoldDB" id="A0A6M2BTU5"/>
<dbReference type="PRINTS" id="PR00081">
    <property type="entry name" value="GDHRDH"/>
</dbReference>
<name>A0A6M2BTU5_9GAMM</name>
<reference evidence="4 5" key="1">
    <citation type="journal article" date="2014" name="Int. J. Syst. Evol. Microbiol.">
        <title>Solimonas terrae sp. nov., isolated from soil.</title>
        <authorList>
            <person name="Kim S.J."/>
            <person name="Moon J.Y."/>
            <person name="Weon H.Y."/>
            <person name="Ahn J.H."/>
            <person name="Chen W.M."/>
            <person name="Kwon S.W."/>
        </authorList>
    </citation>
    <scope>NUCLEOTIDE SEQUENCE [LARGE SCALE GENOMIC DNA]</scope>
    <source>
        <strain evidence="4 5">KIS83-12</strain>
    </source>
</reference>
<dbReference type="EMBL" id="JAAMOW010000006">
    <property type="protein sequence ID" value="NGY05641.1"/>
    <property type="molecule type" value="Genomic_DNA"/>
</dbReference>
<dbReference type="InterPro" id="IPR036291">
    <property type="entry name" value="NAD(P)-bd_dom_sf"/>
</dbReference>
<dbReference type="PANTHER" id="PTHR44196">
    <property type="entry name" value="DEHYDROGENASE/REDUCTASE SDR FAMILY MEMBER 7B"/>
    <property type="match status" value="1"/>
</dbReference>
<dbReference type="PIRSF" id="PIRSF000126">
    <property type="entry name" value="11-beta-HSD1"/>
    <property type="match status" value="1"/>
</dbReference>
<proteinExistence type="inferred from homology"/>
<gene>
    <name evidence="4" type="ORF">G7Y85_12780</name>
</gene>
<sequence length="268" mass="27601">MTSTYGTALITGASSGIGAAFAQALAAQGSELLLVARSGDKLEALAAQLRAQHGRRVDVVVADLGLPGAAAALAATAAQRGLSIDLLVNNAGFGSAAAFVDEDPAHAQRMIALNCAALVDLAHAFVPAMLARGHGGLINVASMAAFQPAPYMSLYGATKAFVLSYSEGLWAECRARNVHVLALCPGPVDTGFFAAAGDAALRDAIPSTMMMQADAVVAAALRALSRGDSVVVPGALNKLAAQFPRLLPRSWVARMAARVMLEPQRRRK</sequence>
<dbReference type="InterPro" id="IPR002347">
    <property type="entry name" value="SDR_fam"/>
</dbReference>
<dbReference type="RefSeq" id="WP_166257535.1">
    <property type="nucleotide sequence ID" value="NZ_JAAMOW010000006.1"/>
</dbReference>
<keyword evidence="2" id="KW-0560">Oxidoreductase</keyword>
<dbReference type="PANTHER" id="PTHR44196:SF2">
    <property type="entry name" value="SHORT-CHAIN DEHYDROGENASE-RELATED"/>
    <property type="match status" value="1"/>
</dbReference>